<dbReference type="GO" id="GO:0005634">
    <property type="term" value="C:nucleus"/>
    <property type="evidence" value="ECO:0007669"/>
    <property type="project" value="TreeGrafter"/>
</dbReference>
<dbReference type="InterPro" id="IPR014033">
    <property type="entry name" value="Arginase"/>
</dbReference>
<comment type="similarity">
    <text evidence="8 9">Belongs to the arginase family.</text>
</comment>
<evidence type="ECO:0000256" key="8">
    <source>
        <dbReference type="PROSITE-ProRule" id="PRU00742"/>
    </source>
</evidence>
<keyword evidence="4 10" id="KW-0056">Arginine metabolism</keyword>
<dbReference type="EMBL" id="JMKJ01000590">
    <property type="protein sequence ID" value="KGG50271.1"/>
    <property type="molecule type" value="Genomic_DNA"/>
</dbReference>
<dbReference type="PANTHER" id="PTHR43782">
    <property type="entry name" value="ARGINASE"/>
    <property type="match status" value="1"/>
</dbReference>
<evidence type="ECO:0000256" key="4">
    <source>
        <dbReference type="ARBA" id="ARBA00022503"/>
    </source>
</evidence>
<dbReference type="Pfam" id="PF00491">
    <property type="entry name" value="Arginase"/>
    <property type="match status" value="1"/>
</dbReference>
<evidence type="ECO:0000256" key="9">
    <source>
        <dbReference type="RuleBase" id="RU003684"/>
    </source>
</evidence>
<evidence type="ECO:0000313" key="11">
    <source>
        <dbReference type="EMBL" id="KGG50271.1"/>
    </source>
</evidence>
<dbReference type="InterPro" id="IPR020855">
    <property type="entry name" value="Ureohydrolase_Mn_BS"/>
</dbReference>
<dbReference type="InterPro" id="IPR023696">
    <property type="entry name" value="Ureohydrolase_dom_sf"/>
</dbReference>
<dbReference type="Proteomes" id="UP000029725">
    <property type="component" value="Unassembled WGS sequence"/>
</dbReference>
<comment type="pathway">
    <text evidence="1">Nitrogen metabolism; urea cycle; L-ornithine and urea from L-arginine: step 1/1.</text>
</comment>
<organism evidence="11 12">
    <name type="scientific">Mitosporidium daphniae</name>
    <dbReference type="NCBI Taxonomy" id="1485682"/>
    <lineage>
        <taxon>Eukaryota</taxon>
        <taxon>Fungi</taxon>
        <taxon>Fungi incertae sedis</taxon>
        <taxon>Microsporidia</taxon>
        <taxon>Mitosporidium</taxon>
    </lineage>
</organism>
<dbReference type="NCBIfam" id="TIGR01229">
    <property type="entry name" value="rocF_arginase"/>
    <property type="match status" value="1"/>
</dbReference>
<sequence length="301" mass="32568">MGVENGPEHIVGNHPGDVNLCSLIKANTKFRNISIDTVCSDYEDGRHRPALLEKKYPAVKNLSLFLSQKQDIEEKVFEASNSGNFVLSLGGDHSIAFGTVSGMKKKHPNLAVVWVDAHADINTLASTNSGNLHGCAASFLLGLNEDTDFGNPMMKEKLDASQLGYIGLRDVEQCEKTILSKLHIHPNAVASAIDVEKHGILSSLRKVLHSIDPSNCRPIHLSFDIDALDPLEAPATGTPVPAGLSLREGIIICEELYNTGRLVSMDLVEVNISIAQNQQEAERTKSAAQALILSALGQKYL</sequence>
<dbReference type="GO" id="GO:0005829">
    <property type="term" value="C:cytosol"/>
    <property type="evidence" value="ECO:0007669"/>
    <property type="project" value="TreeGrafter"/>
</dbReference>
<name>A0A098VRA8_9MICR</name>
<dbReference type="CDD" id="cd09989">
    <property type="entry name" value="Arginase"/>
    <property type="match status" value="1"/>
</dbReference>
<evidence type="ECO:0000256" key="7">
    <source>
        <dbReference type="ARBA" id="ARBA00023211"/>
    </source>
</evidence>
<comment type="cofactor">
    <cofactor evidence="10">
        <name>Mn(2+)</name>
        <dbReference type="ChEBI" id="CHEBI:29035"/>
    </cofactor>
    <text evidence="10">Binds 2 manganese ions per subunit.</text>
</comment>
<dbReference type="PRINTS" id="PR00116">
    <property type="entry name" value="ARGINASE"/>
</dbReference>
<comment type="caution">
    <text evidence="11">The sequence shown here is derived from an EMBL/GenBank/DDBJ whole genome shotgun (WGS) entry which is preliminary data.</text>
</comment>
<dbReference type="PROSITE" id="PS51409">
    <property type="entry name" value="ARGINASE_2"/>
    <property type="match status" value="1"/>
</dbReference>
<dbReference type="GeneID" id="25260882"/>
<evidence type="ECO:0000256" key="1">
    <source>
        <dbReference type="ARBA" id="ARBA00005098"/>
    </source>
</evidence>
<accession>A0A098VRA8</accession>
<keyword evidence="7 10" id="KW-0464">Manganese</keyword>
<dbReference type="EC" id="3.5.3.1" evidence="2 10"/>
<dbReference type="HOGENOM" id="CLU_039478_6_1_1"/>
<evidence type="ECO:0000256" key="5">
    <source>
        <dbReference type="ARBA" id="ARBA00022723"/>
    </source>
</evidence>
<dbReference type="RefSeq" id="XP_013236698.1">
    <property type="nucleotide sequence ID" value="XM_013381244.1"/>
</dbReference>
<dbReference type="InterPro" id="IPR006035">
    <property type="entry name" value="Ureohydrolase"/>
</dbReference>
<dbReference type="AlphaFoldDB" id="A0A098VRA8"/>
<evidence type="ECO:0000313" key="12">
    <source>
        <dbReference type="Proteomes" id="UP000029725"/>
    </source>
</evidence>
<dbReference type="PROSITE" id="PS01053">
    <property type="entry name" value="ARGINASE_1"/>
    <property type="match status" value="1"/>
</dbReference>
<proteinExistence type="inferred from homology"/>
<keyword evidence="12" id="KW-1185">Reference proteome</keyword>
<evidence type="ECO:0000256" key="10">
    <source>
        <dbReference type="RuleBase" id="RU361159"/>
    </source>
</evidence>
<dbReference type="GO" id="GO:0000050">
    <property type="term" value="P:urea cycle"/>
    <property type="evidence" value="ECO:0007669"/>
    <property type="project" value="UniProtKB-UniPathway"/>
</dbReference>
<protein>
    <recommendedName>
        <fullName evidence="3 10">Arginase</fullName>
        <ecNumber evidence="2 10">3.5.3.1</ecNumber>
    </recommendedName>
</protein>
<dbReference type="UniPathway" id="UPA00158">
    <property type="reaction ID" value="UER00270"/>
</dbReference>
<dbReference type="OrthoDB" id="9992747at2759"/>
<comment type="catalytic activity">
    <reaction evidence="10">
        <text>L-arginine + H2O = urea + L-ornithine</text>
        <dbReference type="Rhea" id="RHEA:20569"/>
        <dbReference type="ChEBI" id="CHEBI:15377"/>
        <dbReference type="ChEBI" id="CHEBI:16199"/>
        <dbReference type="ChEBI" id="CHEBI:32682"/>
        <dbReference type="ChEBI" id="CHEBI:46911"/>
        <dbReference type="EC" id="3.5.3.1"/>
    </reaction>
</comment>
<keyword evidence="5 10" id="KW-0479">Metal-binding</keyword>
<dbReference type="GO" id="GO:0006525">
    <property type="term" value="P:arginine metabolic process"/>
    <property type="evidence" value="ECO:0007669"/>
    <property type="project" value="UniProtKB-KW"/>
</dbReference>
<dbReference type="Gene3D" id="3.40.800.10">
    <property type="entry name" value="Ureohydrolase domain"/>
    <property type="match status" value="1"/>
</dbReference>
<gene>
    <name evidence="11" type="ORF">DI09_7p500</name>
</gene>
<dbReference type="GO" id="GO:0004053">
    <property type="term" value="F:arginase activity"/>
    <property type="evidence" value="ECO:0007669"/>
    <property type="project" value="UniProtKB-EC"/>
</dbReference>
<dbReference type="VEuPathDB" id="MicrosporidiaDB:DI09_7p500"/>
<evidence type="ECO:0000256" key="2">
    <source>
        <dbReference type="ARBA" id="ARBA00012168"/>
    </source>
</evidence>
<reference evidence="11 12" key="1">
    <citation type="submission" date="2014-04" db="EMBL/GenBank/DDBJ databases">
        <title>A new species of microsporidia sheds light on the evolution of extreme parasitism.</title>
        <authorList>
            <person name="Haag K.L."/>
            <person name="James T.Y."/>
            <person name="Larsson R."/>
            <person name="Schaer T.M."/>
            <person name="Refardt D."/>
            <person name="Pombert J.-F."/>
            <person name="Ebert D."/>
        </authorList>
    </citation>
    <scope>NUCLEOTIDE SEQUENCE [LARGE SCALE GENOMIC DNA]</scope>
    <source>
        <strain evidence="11 12">UGP3</strain>
        <tissue evidence="11">Spores</tissue>
    </source>
</reference>
<dbReference type="SUPFAM" id="SSF52768">
    <property type="entry name" value="Arginase/deacetylase"/>
    <property type="match status" value="1"/>
</dbReference>
<evidence type="ECO:0000256" key="6">
    <source>
        <dbReference type="ARBA" id="ARBA00022801"/>
    </source>
</evidence>
<keyword evidence="6 9" id="KW-0378">Hydrolase</keyword>
<dbReference type="GO" id="GO:0030145">
    <property type="term" value="F:manganese ion binding"/>
    <property type="evidence" value="ECO:0007669"/>
    <property type="project" value="TreeGrafter"/>
</dbReference>
<evidence type="ECO:0000256" key="3">
    <source>
        <dbReference type="ARBA" id="ARBA00018123"/>
    </source>
</evidence>
<dbReference type="PANTHER" id="PTHR43782:SF3">
    <property type="entry name" value="ARGINASE"/>
    <property type="match status" value="1"/>
</dbReference>